<evidence type="ECO:0000313" key="2">
    <source>
        <dbReference type="Proteomes" id="UP000029981"/>
    </source>
</evidence>
<gene>
    <name evidence="1" type="ORF">Csa_7G336820</name>
</gene>
<evidence type="ECO:0000313" key="1">
    <source>
        <dbReference type="EMBL" id="KGN44579.1"/>
    </source>
</evidence>
<reference evidence="1 2" key="2">
    <citation type="journal article" date="2009" name="PLoS ONE">
        <title>An integrated genetic and cytogenetic map of the cucumber genome.</title>
        <authorList>
            <person name="Ren Y."/>
            <person name="Zhang Z."/>
            <person name="Liu J."/>
            <person name="Staub J.E."/>
            <person name="Han Y."/>
            <person name="Cheng Z."/>
            <person name="Li X."/>
            <person name="Lu J."/>
            <person name="Miao H."/>
            <person name="Kang H."/>
            <person name="Xie B."/>
            <person name="Gu X."/>
            <person name="Wang X."/>
            <person name="Du Y."/>
            <person name="Jin W."/>
            <person name="Huang S."/>
        </authorList>
    </citation>
    <scope>NUCLEOTIDE SEQUENCE [LARGE SCALE GENOMIC DNA]</scope>
    <source>
        <strain evidence="2">cv. 9930</strain>
    </source>
</reference>
<proteinExistence type="predicted"/>
<keyword evidence="2" id="KW-1185">Reference proteome</keyword>
<reference evidence="1 2" key="1">
    <citation type="journal article" date="2009" name="Nat. Genet.">
        <title>The genome of the cucumber, Cucumis sativus L.</title>
        <authorList>
            <person name="Huang S."/>
            <person name="Li R."/>
            <person name="Zhang Z."/>
            <person name="Li L."/>
            <person name="Gu X."/>
            <person name="Fan W."/>
            <person name="Lucas W.J."/>
            <person name="Wang X."/>
            <person name="Xie B."/>
            <person name="Ni P."/>
            <person name="Ren Y."/>
            <person name="Zhu H."/>
            <person name="Li J."/>
            <person name="Lin K."/>
            <person name="Jin W."/>
            <person name="Fei Z."/>
            <person name="Li G."/>
            <person name="Staub J."/>
            <person name="Kilian A."/>
            <person name="van der Vossen E.A."/>
            <person name="Wu Y."/>
            <person name="Guo J."/>
            <person name="He J."/>
            <person name="Jia Z."/>
            <person name="Ren Y."/>
            <person name="Tian G."/>
            <person name="Lu Y."/>
            <person name="Ruan J."/>
            <person name="Qian W."/>
            <person name="Wang M."/>
            <person name="Huang Q."/>
            <person name="Li B."/>
            <person name="Xuan Z."/>
            <person name="Cao J."/>
            <person name="Asan"/>
            <person name="Wu Z."/>
            <person name="Zhang J."/>
            <person name="Cai Q."/>
            <person name="Bai Y."/>
            <person name="Zhao B."/>
            <person name="Han Y."/>
            <person name="Li Y."/>
            <person name="Li X."/>
            <person name="Wang S."/>
            <person name="Shi Q."/>
            <person name="Liu S."/>
            <person name="Cho W.K."/>
            <person name="Kim J.Y."/>
            <person name="Xu Y."/>
            <person name="Heller-Uszynska K."/>
            <person name="Miao H."/>
            <person name="Cheng Z."/>
            <person name="Zhang S."/>
            <person name="Wu J."/>
            <person name="Yang Y."/>
            <person name="Kang H."/>
            <person name="Li M."/>
            <person name="Liang H."/>
            <person name="Ren X."/>
            <person name="Shi Z."/>
            <person name="Wen M."/>
            <person name="Jian M."/>
            <person name="Yang H."/>
            <person name="Zhang G."/>
            <person name="Yang Z."/>
            <person name="Chen R."/>
            <person name="Liu S."/>
            <person name="Li J."/>
            <person name="Ma L."/>
            <person name="Liu H."/>
            <person name="Zhou Y."/>
            <person name="Zhao J."/>
            <person name="Fang X."/>
            <person name="Li G."/>
            <person name="Fang L."/>
            <person name="Li Y."/>
            <person name="Liu D."/>
            <person name="Zheng H."/>
            <person name="Zhang Y."/>
            <person name="Qin N."/>
            <person name="Li Z."/>
            <person name="Yang G."/>
            <person name="Yang S."/>
            <person name="Bolund L."/>
            <person name="Kristiansen K."/>
            <person name="Zheng H."/>
            <person name="Li S."/>
            <person name="Zhang X."/>
            <person name="Yang H."/>
            <person name="Wang J."/>
            <person name="Sun R."/>
            <person name="Zhang B."/>
            <person name="Jiang S."/>
            <person name="Wang J."/>
            <person name="Du Y."/>
            <person name="Li S."/>
        </authorList>
    </citation>
    <scope>NUCLEOTIDE SEQUENCE [LARGE SCALE GENOMIC DNA]</scope>
    <source>
        <strain evidence="2">cv. 9930</strain>
    </source>
</reference>
<organism evidence="1 2">
    <name type="scientific">Cucumis sativus</name>
    <name type="common">Cucumber</name>
    <dbReference type="NCBI Taxonomy" id="3659"/>
    <lineage>
        <taxon>Eukaryota</taxon>
        <taxon>Viridiplantae</taxon>
        <taxon>Streptophyta</taxon>
        <taxon>Embryophyta</taxon>
        <taxon>Tracheophyta</taxon>
        <taxon>Spermatophyta</taxon>
        <taxon>Magnoliopsida</taxon>
        <taxon>eudicotyledons</taxon>
        <taxon>Gunneridae</taxon>
        <taxon>Pentapetalae</taxon>
        <taxon>rosids</taxon>
        <taxon>fabids</taxon>
        <taxon>Cucurbitales</taxon>
        <taxon>Cucurbitaceae</taxon>
        <taxon>Benincaseae</taxon>
        <taxon>Cucumis</taxon>
    </lineage>
</organism>
<dbReference type="EMBL" id="CM002928">
    <property type="protein sequence ID" value="KGN44579.1"/>
    <property type="molecule type" value="Genomic_DNA"/>
</dbReference>
<dbReference type="Proteomes" id="UP000029981">
    <property type="component" value="Chromosome 7"/>
</dbReference>
<sequence length="61" mass="7531">MNDREREGLRKKECALRRRAVRWAIGDELKKARQSWVPARLSREGERRNRHWQWRMPACNE</sequence>
<accession>A0A0A0K6P9</accession>
<name>A0A0A0K6P9_CUCSA</name>
<protein>
    <submittedName>
        <fullName evidence="1">Uncharacterized protein</fullName>
    </submittedName>
</protein>
<reference evidence="1 2" key="3">
    <citation type="journal article" date="2010" name="BMC Genomics">
        <title>Transcriptome sequencing and comparative analysis of cucumber flowers with different sex types.</title>
        <authorList>
            <person name="Guo S."/>
            <person name="Zheng Y."/>
            <person name="Joung J.G."/>
            <person name="Liu S."/>
            <person name="Zhang Z."/>
            <person name="Crasta O.R."/>
            <person name="Sobral B.W."/>
            <person name="Xu Y."/>
            <person name="Huang S."/>
            <person name="Fei Z."/>
        </authorList>
    </citation>
    <scope>NUCLEOTIDE SEQUENCE [LARGE SCALE GENOMIC DNA]</scope>
    <source>
        <strain evidence="2">cv. 9930</strain>
    </source>
</reference>
<reference evidence="1 2" key="4">
    <citation type="journal article" date="2011" name="BMC Genomics">
        <title>RNA-Seq improves annotation of protein-coding genes in the cucumber genome.</title>
        <authorList>
            <person name="Li Z."/>
            <person name="Zhang Z."/>
            <person name="Yan P."/>
            <person name="Huang S."/>
            <person name="Fei Z."/>
            <person name="Lin K."/>
        </authorList>
    </citation>
    <scope>NUCLEOTIDE SEQUENCE [LARGE SCALE GENOMIC DNA]</scope>
    <source>
        <strain evidence="2">cv. 9930</strain>
    </source>
</reference>
<dbReference type="Gramene" id="KGN44579">
    <property type="protein sequence ID" value="KGN44579"/>
    <property type="gene ID" value="Csa_7G336820"/>
</dbReference>
<dbReference type="AlphaFoldDB" id="A0A0A0K6P9"/>